<evidence type="ECO:0000259" key="11">
    <source>
        <dbReference type="Pfam" id="PF00082"/>
    </source>
</evidence>
<accession>A0A4U5N016</accession>
<feature type="active site" description="Charge relay system" evidence="7">
    <location>
        <position position="382"/>
    </location>
</feature>
<comment type="caution">
    <text evidence="13">The sequence shown here is derived from an EMBL/GenBank/DDBJ whole genome shotgun (WGS) entry which is preliminary data.</text>
</comment>
<dbReference type="Gene3D" id="3.40.50.200">
    <property type="entry name" value="Peptidase S8/S53 domain"/>
    <property type="match status" value="2"/>
</dbReference>
<dbReference type="PROSITE" id="PS51892">
    <property type="entry name" value="SUBTILASE"/>
    <property type="match status" value="1"/>
</dbReference>
<evidence type="ECO:0000256" key="6">
    <source>
        <dbReference type="ARBA" id="ARBA00022825"/>
    </source>
</evidence>
<dbReference type="InterPro" id="IPR036852">
    <property type="entry name" value="Peptidase_S8/S53_dom_sf"/>
</dbReference>
<feature type="domain" description="Peptidase S8/S53" evidence="11">
    <location>
        <begin position="60"/>
        <end position="386"/>
    </location>
</feature>
<gene>
    <name evidence="13" type="ORF">D5086_0000283740</name>
</gene>
<feature type="domain" description="Subtilisin-like protease fibronectin type-III" evidence="12">
    <location>
        <begin position="466"/>
        <end position="504"/>
    </location>
</feature>
<keyword evidence="5" id="KW-0378">Hydrolase</keyword>
<comment type="similarity">
    <text evidence="2 8">Belongs to the peptidase S8 family.</text>
</comment>
<evidence type="ECO:0000256" key="2">
    <source>
        <dbReference type="ARBA" id="ARBA00011073"/>
    </source>
</evidence>
<dbReference type="GO" id="GO:0005576">
    <property type="term" value="C:extracellular region"/>
    <property type="evidence" value="ECO:0007669"/>
    <property type="project" value="UniProtKB-SubCell"/>
</dbReference>
<feature type="chain" id="PRO_5020191762" evidence="10">
    <location>
        <begin position="18"/>
        <end position="608"/>
    </location>
</feature>
<evidence type="ECO:0000256" key="4">
    <source>
        <dbReference type="ARBA" id="ARBA00022729"/>
    </source>
</evidence>
<keyword evidence="4 10" id="KW-0732">Signal</keyword>
<name>A0A4U5N016_POPAL</name>
<organism evidence="13">
    <name type="scientific">Populus alba</name>
    <name type="common">White poplar</name>
    <dbReference type="NCBI Taxonomy" id="43335"/>
    <lineage>
        <taxon>Eukaryota</taxon>
        <taxon>Viridiplantae</taxon>
        <taxon>Streptophyta</taxon>
        <taxon>Embryophyta</taxon>
        <taxon>Tracheophyta</taxon>
        <taxon>Spermatophyta</taxon>
        <taxon>Magnoliopsida</taxon>
        <taxon>eudicotyledons</taxon>
        <taxon>Gunneridae</taxon>
        <taxon>Pentapetalae</taxon>
        <taxon>rosids</taxon>
        <taxon>fabids</taxon>
        <taxon>Malpighiales</taxon>
        <taxon>Salicaceae</taxon>
        <taxon>Saliceae</taxon>
        <taxon>Populus</taxon>
    </lineage>
</organism>
<evidence type="ECO:0000256" key="3">
    <source>
        <dbReference type="ARBA" id="ARBA00022670"/>
    </source>
</evidence>
<comment type="caution">
    <text evidence="8">Lacks conserved residue(s) required for the propagation of feature annotation.</text>
</comment>
<evidence type="ECO:0000259" key="12">
    <source>
        <dbReference type="Pfam" id="PF17766"/>
    </source>
</evidence>
<dbReference type="Pfam" id="PF17766">
    <property type="entry name" value="fn3_6"/>
    <property type="match status" value="1"/>
</dbReference>
<dbReference type="SUPFAM" id="SSF52743">
    <property type="entry name" value="Subtilisin-like"/>
    <property type="match status" value="1"/>
</dbReference>
<dbReference type="STRING" id="43335.A0A4U5N016"/>
<evidence type="ECO:0000256" key="10">
    <source>
        <dbReference type="SAM" id="SignalP"/>
    </source>
</evidence>
<evidence type="ECO:0000256" key="9">
    <source>
        <dbReference type="SAM" id="Phobius"/>
    </source>
</evidence>
<feature type="active site" description="Charge relay system" evidence="7">
    <location>
        <position position="168"/>
    </location>
</feature>
<feature type="signal peptide" evidence="10">
    <location>
        <begin position="1"/>
        <end position="17"/>
    </location>
</feature>
<dbReference type="InterPro" id="IPR000209">
    <property type="entry name" value="Peptidase_S8/S53_dom"/>
</dbReference>
<reference evidence="13" key="1">
    <citation type="submission" date="2018-10" db="EMBL/GenBank/DDBJ databases">
        <title>Population genomic analysis revealed the cold adaptation of white poplar.</title>
        <authorList>
            <person name="Liu Y.-J."/>
        </authorList>
    </citation>
    <scope>NUCLEOTIDE SEQUENCE [LARGE SCALE GENOMIC DNA]</scope>
    <source>
        <strain evidence="13">PAL-ZL1</strain>
    </source>
</reference>
<dbReference type="EMBL" id="RCHU01001121">
    <property type="protein sequence ID" value="TKR75620.1"/>
    <property type="molecule type" value="Genomic_DNA"/>
</dbReference>
<proteinExistence type="inferred from homology"/>
<dbReference type="InterPro" id="IPR022398">
    <property type="entry name" value="Peptidase_S8_His-AS"/>
</dbReference>
<dbReference type="Gene3D" id="3.50.30.30">
    <property type="match status" value="1"/>
</dbReference>
<dbReference type="Gene3D" id="2.60.40.2310">
    <property type="match status" value="1"/>
</dbReference>
<keyword evidence="9" id="KW-0812">Transmembrane</keyword>
<keyword evidence="9" id="KW-1133">Transmembrane helix</keyword>
<dbReference type="PANTHER" id="PTHR10795">
    <property type="entry name" value="PROPROTEIN CONVERTASE SUBTILISIN/KEXIN"/>
    <property type="match status" value="1"/>
</dbReference>
<evidence type="ECO:0000256" key="8">
    <source>
        <dbReference type="PROSITE-ProRule" id="PRU01240"/>
    </source>
</evidence>
<dbReference type="InterPro" id="IPR015500">
    <property type="entry name" value="Peptidase_S8_subtilisin-rel"/>
</dbReference>
<dbReference type="GO" id="GO:0006508">
    <property type="term" value="P:proteolysis"/>
    <property type="evidence" value="ECO:0007669"/>
    <property type="project" value="UniProtKB-KW"/>
</dbReference>
<evidence type="ECO:0000313" key="13">
    <source>
        <dbReference type="EMBL" id="TKR75620.1"/>
    </source>
</evidence>
<dbReference type="PRINTS" id="PR00723">
    <property type="entry name" value="SUBTILISIN"/>
</dbReference>
<dbReference type="InterPro" id="IPR041469">
    <property type="entry name" value="Subtilisin-like_FN3"/>
</dbReference>
<evidence type="ECO:0000256" key="5">
    <source>
        <dbReference type="ARBA" id="ARBA00022801"/>
    </source>
</evidence>
<keyword evidence="6" id="KW-0720">Serine protease</keyword>
<protein>
    <submittedName>
        <fullName evidence="13">Uncharacterized protein</fullName>
    </submittedName>
</protein>
<dbReference type="PROSITE" id="PS00137">
    <property type="entry name" value="SUBTILASE_HIS"/>
    <property type="match status" value="1"/>
</dbReference>
<sequence length="608" mass="65676">MLKSFLAIVITLTALDASELPGVVHVTRSQLHVVQTTRSWDYLGLSTQSPSNLLHKANEGEGIIIGILDTGIYLGHVNVCKQRSFNSLEMLTGIWPESKVFDDEGFGPIPARWKGHCESGQLFNGTTDCNKKLIGAKWFIDGFQVENIRPFNTTENPHYLSPRDVNGHGTHVSSIAAGSFVRNASYKGFGKGVVSGAAPRAHIAMYKVGWNVGGSGNVSSADISRAFDEAIHDGVDLLGWKGGSLLHNSCCTNCYHKFCIAVKAAEGVGVIVARNPSDTYTLATGDNDFPCVVVDYELGTLMLFYIRSTRTPVVKISPSKTLMGSPVATKVAYFSRRGPNSIAPAILKLDIAAPGVSILAATSAVAGPLEDGGFFSMLSGTSFATPSCVRHRGTSQSNHSKLVSSCYLDQQLSQLHGRLNPPGSLYFSRAPLGSWQIHFDFGGGLANPNKAAETYLNIWLSTPPSRQTSFKVIVSSNHRVNTGYFFGSLTWTDGVHAVTSPISVRALGCSYDDHWRLTWSLISGPVGLVEPSQMVHFRLHADVLFFIVVVLFPLLFSGIRSIPSREGNSCAVEVLNGYRFAEAPEYRNGRDCPVLTTMPVSLAPSSLL</sequence>
<feature type="transmembrane region" description="Helical" evidence="9">
    <location>
        <begin position="537"/>
        <end position="556"/>
    </location>
</feature>
<keyword evidence="9" id="KW-0472">Membrane</keyword>
<feature type="active site" description="Charge relay system" evidence="7">
    <location>
        <position position="69"/>
    </location>
</feature>
<dbReference type="GO" id="GO:0004252">
    <property type="term" value="F:serine-type endopeptidase activity"/>
    <property type="evidence" value="ECO:0007669"/>
    <property type="project" value="InterPro"/>
</dbReference>
<keyword evidence="3" id="KW-0645">Protease</keyword>
<evidence type="ECO:0000256" key="1">
    <source>
        <dbReference type="ARBA" id="ARBA00004613"/>
    </source>
</evidence>
<dbReference type="InterPro" id="IPR045051">
    <property type="entry name" value="SBT"/>
</dbReference>
<evidence type="ECO:0000256" key="7">
    <source>
        <dbReference type="PIRSR" id="PIRSR615500-1"/>
    </source>
</evidence>
<comment type="subcellular location">
    <subcellularLocation>
        <location evidence="1">Secreted</location>
    </subcellularLocation>
</comment>
<dbReference type="Pfam" id="PF00082">
    <property type="entry name" value="Peptidase_S8"/>
    <property type="match status" value="1"/>
</dbReference>
<dbReference type="AlphaFoldDB" id="A0A4U5N016"/>